<keyword evidence="1" id="KW-0472">Membrane</keyword>
<keyword evidence="1" id="KW-1133">Transmembrane helix</keyword>
<evidence type="ECO:0000256" key="1">
    <source>
        <dbReference type="SAM" id="Phobius"/>
    </source>
</evidence>
<sequence>MLIKRRFIVIVVVVVFVFASYYVFVQQRNDQVNNKEKIVFPPDYKVLINKTFYLSTPSYDKCGQVYSENLTKFYIDDNVNFTNYCLEYNSSYGSFIYIKSMVNKNTLECCNCKVISISGRENMGGGFIYCKGSKYKISSRGEWEIEIQTNYKASLKVLLCTYAGDKSFNPHHPQTTN</sequence>
<name>A0A1N5TEU2_9ARCH</name>
<organism evidence="2 5">
    <name type="scientific">Cuniculiplasma divulgatum</name>
    <dbReference type="NCBI Taxonomy" id="1673428"/>
    <lineage>
        <taxon>Archaea</taxon>
        <taxon>Methanobacteriati</taxon>
        <taxon>Thermoplasmatota</taxon>
        <taxon>Thermoplasmata</taxon>
        <taxon>Thermoplasmatales</taxon>
        <taxon>Cuniculiplasmataceae</taxon>
        <taxon>Cuniculiplasma</taxon>
    </lineage>
</organism>
<dbReference type="EMBL" id="LT719092">
    <property type="protein sequence ID" value="SJK84396.1"/>
    <property type="molecule type" value="Genomic_DNA"/>
</dbReference>
<keyword evidence="4" id="KW-1185">Reference proteome</keyword>
<gene>
    <name evidence="3" type="ORF">CPM_0516</name>
    <name evidence="2" type="ORF">CSP5_0544</name>
</gene>
<dbReference type="Proteomes" id="UP000195607">
    <property type="component" value="Chromosome I"/>
</dbReference>
<proteinExistence type="predicted"/>
<evidence type="ECO:0000313" key="2">
    <source>
        <dbReference type="EMBL" id="SIM46647.1"/>
    </source>
</evidence>
<dbReference type="AlphaFoldDB" id="A0A1N5TEU2"/>
<keyword evidence="1" id="KW-0812">Transmembrane</keyword>
<evidence type="ECO:0000313" key="5">
    <source>
        <dbReference type="Proteomes" id="UP000195607"/>
    </source>
</evidence>
<feature type="transmembrane region" description="Helical" evidence="1">
    <location>
        <begin position="7"/>
        <end position="25"/>
    </location>
</feature>
<dbReference type="Proteomes" id="UP000187822">
    <property type="component" value="Chromosome I"/>
</dbReference>
<dbReference type="STRING" id="1673428.CPM_0516"/>
<evidence type="ECO:0000313" key="3">
    <source>
        <dbReference type="EMBL" id="SJK84396.1"/>
    </source>
</evidence>
<reference evidence="3" key="2">
    <citation type="submission" date="2016-06" db="EMBL/GenBank/DDBJ databases">
        <authorList>
            <person name="Olsen C.W."/>
            <person name="Carey S."/>
            <person name="Hinshaw L."/>
            <person name="Karasin A.I."/>
        </authorList>
    </citation>
    <scope>NUCLEOTIDE SEQUENCE [LARGE SCALE GENOMIC DNA]</scope>
    <source>
        <strain evidence="3">PM4</strain>
    </source>
</reference>
<dbReference type="KEGG" id="cdiv:CPM_0516"/>
<protein>
    <submittedName>
        <fullName evidence="2">Uncharacterized protein</fullName>
    </submittedName>
</protein>
<dbReference type="EMBL" id="LT671858">
    <property type="protein sequence ID" value="SIM46647.1"/>
    <property type="molecule type" value="Genomic_DNA"/>
</dbReference>
<evidence type="ECO:0000313" key="4">
    <source>
        <dbReference type="Proteomes" id="UP000187822"/>
    </source>
</evidence>
<reference evidence="2 5" key="1">
    <citation type="submission" date="2016-04" db="EMBL/GenBank/DDBJ databases">
        <authorList>
            <person name="Evans L.H."/>
            <person name="Alamgir A."/>
            <person name="Owens N."/>
            <person name="Weber N.D."/>
            <person name="Virtaneva K."/>
            <person name="Barbian K."/>
            <person name="Babar A."/>
            <person name="Rosenke K."/>
        </authorList>
    </citation>
    <scope>NUCLEOTIDE SEQUENCE [LARGE SCALE GENOMIC DNA]</scope>
    <source>
        <strain evidence="2">S5</strain>
        <strain evidence="5">S5(T) (JCM 30642 \VKM B-2941)</strain>
    </source>
</reference>
<accession>A0A1N5TEU2</accession>
<reference evidence="4" key="3">
    <citation type="submission" date="2016-06" db="EMBL/GenBank/DDBJ databases">
        <authorList>
            <person name="Toshchakov V.S."/>
        </authorList>
    </citation>
    <scope>NUCLEOTIDE SEQUENCE [LARGE SCALE GENOMIC DNA]</scope>
    <source>
        <strain>PM4 (JCM 30641</strain>
        <strain evidence="4">\VKM B-2940)</strain>
    </source>
</reference>